<organism evidence="1 2">
    <name type="scientific">Leucocoprinus birnbaumii</name>
    <dbReference type="NCBI Taxonomy" id="56174"/>
    <lineage>
        <taxon>Eukaryota</taxon>
        <taxon>Fungi</taxon>
        <taxon>Dikarya</taxon>
        <taxon>Basidiomycota</taxon>
        <taxon>Agaricomycotina</taxon>
        <taxon>Agaricomycetes</taxon>
        <taxon>Agaricomycetidae</taxon>
        <taxon>Agaricales</taxon>
        <taxon>Agaricineae</taxon>
        <taxon>Agaricaceae</taxon>
        <taxon>Leucocoprinus</taxon>
    </lineage>
</organism>
<gene>
    <name evidence="1" type="ORF">NP233_g12415</name>
</gene>
<evidence type="ECO:0000313" key="2">
    <source>
        <dbReference type="Proteomes" id="UP001213000"/>
    </source>
</evidence>
<dbReference type="PRINTS" id="PR00364">
    <property type="entry name" value="DISEASERSIST"/>
</dbReference>
<name>A0AAD5YQ19_9AGAR</name>
<dbReference type="SUPFAM" id="SSF52540">
    <property type="entry name" value="P-loop containing nucleoside triphosphate hydrolases"/>
    <property type="match status" value="1"/>
</dbReference>
<evidence type="ECO:0000313" key="1">
    <source>
        <dbReference type="EMBL" id="KAJ3554466.1"/>
    </source>
</evidence>
<dbReference type="AlphaFoldDB" id="A0AAD5YQ19"/>
<protein>
    <recommendedName>
        <fullName evidence="3">NACHT domain-containing protein</fullName>
    </recommendedName>
</protein>
<proteinExistence type="predicted"/>
<reference evidence="1" key="1">
    <citation type="submission" date="2022-07" db="EMBL/GenBank/DDBJ databases">
        <title>Genome Sequence of Leucocoprinus birnbaumii.</title>
        <authorList>
            <person name="Buettner E."/>
        </authorList>
    </citation>
    <scope>NUCLEOTIDE SEQUENCE</scope>
    <source>
        <strain evidence="1">VT141</strain>
    </source>
</reference>
<accession>A0AAD5YQ19</accession>
<evidence type="ECO:0008006" key="3">
    <source>
        <dbReference type="Google" id="ProtNLM"/>
    </source>
</evidence>
<keyword evidence="2" id="KW-1185">Reference proteome</keyword>
<dbReference type="InterPro" id="IPR027417">
    <property type="entry name" value="P-loop_NTPase"/>
</dbReference>
<dbReference type="Proteomes" id="UP001213000">
    <property type="component" value="Unassembled WGS sequence"/>
</dbReference>
<comment type="caution">
    <text evidence="1">The sequence shown here is derived from an EMBL/GenBank/DDBJ whole genome shotgun (WGS) entry which is preliminary data.</text>
</comment>
<dbReference type="EMBL" id="JANIEX010001784">
    <property type="protein sequence ID" value="KAJ3554466.1"/>
    <property type="molecule type" value="Genomic_DNA"/>
</dbReference>
<sequence length="771" mass="87876">MIPSRSLVPSPSAITHERLVHPTSMNPVNNIEETMADPSMPRSPMLPPTVAHVQQVMPPDLITQDSSPCRAGNGFLTNAHNFAIKSAVFVNNLQIEEEVHLERRVPDDEEKRAAKEYKKRREEEEREWERRGEEALQRLERSARPDAMLNRIERAGYVPRCDDDTRESLRDRLTDWGLKIGAVEWSLIWLFGPAGVGKSAVAQSIGEALRKEESFGAGFFFSRPNNRSDPDDLICDYARSDYHRRVRWMICSRPDPQITATFDALKNKTIHRRERLDIDDPDAQNDAFRILEKGFIDIRTSGHLGFASFVLRFIGDTRYNNPDRQLDTCLKFLEDARKSSDRNPLLPLDLLYTRIFSDIPNDTLPNTLLVLGVLILHGNEECTAHILASFLGLNQAAFYSALHHLHSVLLIPTPDEAHKACIRVYHASFSDFVKDKARSGQYSLDEDAVQLHVATRGLKWLSDFGHYLHDHVSFPELHWVSDLAPRQMVIEKLSRFAFAPTWRAFPRVSEKKIVILEQEIQNFDFSLIGREHLRWYSEDDMQAFGYFIRWLLSSKMSSLVRLDLRHSGKVGKKNEIMVVWNEKDPSAFIQSLMKSAGPMGSISSLHVEIRAHRRTMFHLVLSTSPHHAEEYSENDIVIILVGDEDSGQSDFIDCLTQKTQKERSTLRLPPPRSGPIQATRVLHPKYGNRVVLINSSAPYPMDNLASLDGFFMDKRSKGVIFSALLYLHPLEGDFSSSELLSMQTFYIMSRGCNGRSLRGRCIDCAGHSCSE</sequence>